<evidence type="ECO:0000313" key="2">
    <source>
        <dbReference type="EMBL" id="THJ47752.1"/>
    </source>
</evidence>
<reference evidence="2 4" key="2">
    <citation type="submission" date="2019-04" db="EMBL/GenBank/DDBJ databases">
        <title>Comparative genomics of Aeromonas veronii strains pathogenic to fish.</title>
        <authorList>
            <person name="Cascarano M.C."/>
            <person name="Smyrli M."/>
            <person name="Katharios P."/>
        </authorList>
    </citation>
    <scope>NUCLEOTIDE SEQUENCE [LARGE SCALE GENOMIC DNA]</scope>
    <source>
        <strain evidence="2 4">XU1</strain>
    </source>
</reference>
<accession>A0A165S3G5</accession>
<dbReference type="RefSeq" id="WP_005359485.1">
    <property type="nucleotide sequence ID" value="NZ_AP022281.1"/>
</dbReference>
<name>A0A165S3G5_AERVE</name>
<gene>
    <name evidence="2" type="ORF">E8Q35_01505</name>
    <name evidence="1" type="ORF">WM43_05080</name>
</gene>
<dbReference type="Proteomes" id="UP000309618">
    <property type="component" value="Unassembled WGS sequence"/>
</dbReference>
<evidence type="ECO:0000313" key="3">
    <source>
        <dbReference type="Proteomes" id="UP000076809"/>
    </source>
</evidence>
<dbReference type="Proteomes" id="UP000076809">
    <property type="component" value="Chromosome"/>
</dbReference>
<evidence type="ECO:0000313" key="4">
    <source>
        <dbReference type="Proteomes" id="UP000309618"/>
    </source>
</evidence>
<protein>
    <submittedName>
        <fullName evidence="2">Uncharacterized protein</fullName>
    </submittedName>
</protein>
<sequence length="101" mass="11052">MLLSLLLAATLTPTSDAPVPVQSAMEAQVICQQFVQVRVGAALQPDEVNARLVPEREGEWLVDGKVKGPEGPLLFACHLHQGERWELLNFSLWAPQPVKAV</sequence>
<reference evidence="1 3" key="1">
    <citation type="journal article" date="2016" name="J. Clin. Microbiol.">
        <title>Detection and Whole-Genome Sequencing of Carbapenemase-Producing Aeromonas hydrophila Isolates from Routine Perirectal Surveillance Culture.</title>
        <authorList>
            <person name="Hughes H.Y."/>
            <person name="Conlan S.P."/>
            <person name="Lau A.F."/>
            <person name="Dekker J.P."/>
            <person name="Michelin A.V."/>
            <person name="Youn J.H."/>
            <person name="Henderson D.K."/>
            <person name="Frank K.M."/>
            <person name="Segre J.A."/>
            <person name="Palmore T.N."/>
        </authorList>
    </citation>
    <scope>NUCLEOTIDE SEQUENCE [LARGE SCALE GENOMIC DNA]</scope>
    <source>
        <strain evidence="1 3">AVNIH1</strain>
    </source>
</reference>
<dbReference type="EMBL" id="CP014774">
    <property type="protein sequence ID" value="ANB52079.1"/>
    <property type="molecule type" value="Genomic_DNA"/>
</dbReference>
<evidence type="ECO:0000313" key="1">
    <source>
        <dbReference type="EMBL" id="ANB52079.1"/>
    </source>
</evidence>
<dbReference type="EMBL" id="SSUX01000001">
    <property type="protein sequence ID" value="THJ47752.1"/>
    <property type="molecule type" value="Genomic_DNA"/>
</dbReference>
<proteinExistence type="predicted"/>
<organism evidence="2 4">
    <name type="scientific">Aeromonas veronii</name>
    <dbReference type="NCBI Taxonomy" id="654"/>
    <lineage>
        <taxon>Bacteria</taxon>
        <taxon>Pseudomonadati</taxon>
        <taxon>Pseudomonadota</taxon>
        <taxon>Gammaproteobacteria</taxon>
        <taxon>Aeromonadales</taxon>
        <taxon>Aeromonadaceae</taxon>
        <taxon>Aeromonas</taxon>
    </lineage>
</organism>
<dbReference type="AlphaFoldDB" id="A0A165S3G5"/>